<evidence type="ECO:0000313" key="4">
    <source>
        <dbReference type="Proteomes" id="UP000005667"/>
    </source>
</evidence>
<dbReference type="GO" id="GO:0008610">
    <property type="term" value="P:lipid biosynthetic process"/>
    <property type="evidence" value="ECO:0007669"/>
    <property type="project" value="InterPro"/>
</dbReference>
<dbReference type="GO" id="GO:0032259">
    <property type="term" value="P:methylation"/>
    <property type="evidence" value="ECO:0007669"/>
    <property type="project" value="UniProtKB-KW"/>
</dbReference>
<dbReference type="OrthoDB" id="189417at2"/>
<dbReference type="InterPro" id="IPR007072">
    <property type="entry name" value="RNMT_CmcI"/>
</dbReference>
<keyword evidence="2" id="KW-0808">Transferase</keyword>
<dbReference type="Pfam" id="PF04989">
    <property type="entry name" value="RMNT_CmcI"/>
    <property type="match status" value="1"/>
</dbReference>
<name>G7ZIN7_AZOL4</name>
<dbReference type="PANTHER" id="PTHR40048:SF1">
    <property type="entry name" value="RHAMNOSYL O-METHYLTRANSFERASE"/>
    <property type="match status" value="1"/>
</dbReference>
<evidence type="ECO:0000256" key="1">
    <source>
        <dbReference type="ARBA" id="ARBA00022603"/>
    </source>
</evidence>
<geneLocation type="plasmid" evidence="3 4">
    <name>AZO_p6</name>
</geneLocation>
<organism evidence="3 4">
    <name type="scientific">Azospirillum lipoferum (strain 4B)</name>
    <dbReference type="NCBI Taxonomy" id="862719"/>
    <lineage>
        <taxon>Bacteria</taxon>
        <taxon>Pseudomonadati</taxon>
        <taxon>Pseudomonadota</taxon>
        <taxon>Alphaproteobacteria</taxon>
        <taxon>Rhodospirillales</taxon>
        <taxon>Azospirillaceae</taxon>
        <taxon>Azospirillum</taxon>
    </lineage>
</organism>
<keyword evidence="4" id="KW-1185">Reference proteome</keyword>
<evidence type="ECO:0000313" key="3">
    <source>
        <dbReference type="EMBL" id="CBS91518.1"/>
    </source>
</evidence>
<dbReference type="GO" id="GO:0005886">
    <property type="term" value="C:plasma membrane"/>
    <property type="evidence" value="ECO:0007669"/>
    <property type="project" value="TreeGrafter"/>
</dbReference>
<dbReference type="HOGENOM" id="CLU_063868_1_0_5"/>
<gene>
    <name evidence="3" type="ordered locus">AZOLI_p60100</name>
</gene>
<protein>
    <submittedName>
        <fullName evidence="3">Uncharacterized protein</fullName>
    </submittedName>
</protein>
<evidence type="ECO:0000256" key="2">
    <source>
        <dbReference type="ARBA" id="ARBA00022679"/>
    </source>
</evidence>
<dbReference type="InterPro" id="IPR029063">
    <property type="entry name" value="SAM-dependent_MTases_sf"/>
</dbReference>
<dbReference type="Proteomes" id="UP000005667">
    <property type="component" value="Plasmid AZO_p6"/>
</dbReference>
<dbReference type="AlphaFoldDB" id="G7ZIN7"/>
<dbReference type="Gene3D" id="3.40.50.150">
    <property type="entry name" value="Vaccinia Virus protein VP39"/>
    <property type="match status" value="1"/>
</dbReference>
<keyword evidence="1" id="KW-0489">Methyltransferase</keyword>
<reference evidence="4" key="1">
    <citation type="journal article" date="2011" name="PLoS Genet.">
        <title>Azospirillum genomes reveal transition of bacteria from aquatic to terrestrial environments.</title>
        <authorList>
            <person name="Wisniewski-Dye F."/>
            <person name="Borziak K."/>
            <person name="Khalsa-Moyers G."/>
            <person name="Alexandre G."/>
            <person name="Sukharnikov L.O."/>
            <person name="Wuichet K."/>
            <person name="Hurst G.B."/>
            <person name="McDonald W.H."/>
            <person name="Robertson J.S."/>
            <person name="Barbe V."/>
            <person name="Calteau A."/>
            <person name="Rouy Z."/>
            <person name="Mangenot S."/>
            <person name="Prigent-Combaret C."/>
            <person name="Normand P."/>
            <person name="Boyer M."/>
            <person name="Siguier P."/>
            <person name="Dessaux Y."/>
            <person name="Elmerich C."/>
            <person name="Condemine G."/>
            <person name="Krishnen G."/>
            <person name="Kennedy I."/>
            <person name="Paterson A.H."/>
            <person name="Gonzalez V."/>
            <person name="Mavingui P."/>
            <person name="Zhulin I.B."/>
        </authorList>
    </citation>
    <scope>NUCLEOTIDE SEQUENCE [LARGE SCALE GENOMIC DNA]</scope>
    <source>
        <strain evidence="4">4B</strain>
    </source>
</reference>
<sequence>MAADADFAARAHDILIRSFDYDSSYQWRWLGMPFIQLPPDVMALQEIIWNCRPTVIVETGVARGGSLIFYASMMRLLGGGRVVGVEVALRPENRKRLADHPFGADLEIIDGSSTDPEVVTRLQDRIAPDDRVMVVLDSNHSHDHVLAELRLYAPLVTPGQYLVVCDTIADHIVPPPRRPRPWGPGNSPLTARNAFLAECQDFAVDTEIDDKLVMTSNRGGYLRRLKLTD</sequence>
<dbReference type="EMBL" id="FQ311874">
    <property type="protein sequence ID" value="CBS91518.1"/>
    <property type="molecule type" value="Genomic_DNA"/>
</dbReference>
<dbReference type="SUPFAM" id="SSF53335">
    <property type="entry name" value="S-adenosyl-L-methionine-dependent methyltransferases"/>
    <property type="match status" value="1"/>
</dbReference>
<accession>G7ZIN7</accession>
<dbReference type="PANTHER" id="PTHR40048">
    <property type="entry name" value="RHAMNOSYL O-METHYLTRANSFERASE"/>
    <property type="match status" value="1"/>
</dbReference>
<dbReference type="KEGG" id="ali:AZOLI_p60100"/>
<dbReference type="GO" id="GO:0008168">
    <property type="term" value="F:methyltransferase activity"/>
    <property type="evidence" value="ECO:0007669"/>
    <property type="project" value="UniProtKB-KW"/>
</dbReference>
<proteinExistence type="predicted"/>
<keyword evidence="3" id="KW-0614">Plasmid</keyword>
<dbReference type="GO" id="GO:0071770">
    <property type="term" value="P:DIM/DIP cell wall layer assembly"/>
    <property type="evidence" value="ECO:0007669"/>
    <property type="project" value="TreeGrafter"/>
</dbReference>